<evidence type="ECO:0000256" key="6">
    <source>
        <dbReference type="ARBA" id="ARBA00023136"/>
    </source>
</evidence>
<keyword evidence="5 7" id="KW-1133">Transmembrane helix</keyword>
<dbReference type="InterPro" id="IPR007829">
    <property type="entry name" value="TM2"/>
</dbReference>
<name>A0A6J2TY74_DROLE</name>
<reference evidence="10" key="1">
    <citation type="submission" date="2025-08" db="UniProtKB">
        <authorList>
            <consortium name="RefSeq"/>
        </authorList>
    </citation>
    <scope>IDENTIFICATION</scope>
    <source>
        <strain evidence="10">11010-0011.00</strain>
        <tissue evidence="10">Whole body</tissue>
    </source>
</reference>
<evidence type="ECO:0000313" key="9">
    <source>
        <dbReference type="Proteomes" id="UP000504634"/>
    </source>
</evidence>
<keyword evidence="9" id="KW-1185">Reference proteome</keyword>
<dbReference type="InterPro" id="IPR001623">
    <property type="entry name" value="DnaJ_domain"/>
</dbReference>
<evidence type="ECO:0000259" key="8">
    <source>
        <dbReference type="PROSITE" id="PS50076"/>
    </source>
</evidence>
<dbReference type="OrthoDB" id="10262359at2759"/>
<keyword evidence="6 7" id="KW-0472">Membrane</keyword>
<dbReference type="Pfam" id="PF00226">
    <property type="entry name" value="DnaJ"/>
    <property type="match status" value="1"/>
</dbReference>
<dbReference type="Pfam" id="PF05154">
    <property type="entry name" value="TM2"/>
    <property type="match status" value="1"/>
</dbReference>
<dbReference type="SMART" id="SM00271">
    <property type="entry name" value="DnaJ"/>
    <property type="match status" value="1"/>
</dbReference>
<dbReference type="PRINTS" id="PR00625">
    <property type="entry name" value="JDOMAIN"/>
</dbReference>
<feature type="transmembrane region" description="Helical" evidence="7">
    <location>
        <begin position="62"/>
        <end position="79"/>
    </location>
</feature>
<feature type="domain" description="J" evidence="8">
    <location>
        <begin position="312"/>
        <end position="372"/>
    </location>
</feature>
<dbReference type="PANTHER" id="PTHR44733">
    <property type="entry name" value="DNAJ HOMOLOG SUBFAMILY C MEMBER 22"/>
    <property type="match status" value="1"/>
</dbReference>
<dbReference type="Gene3D" id="1.10.287.110">
    <property type="entry name" value="DnaJ domain"/>
    <property type="match status" value="1"/>
</dbReference>
<dbReference type="PROSITE" id="PS50076">
    <property type="entry name" value="DNAJ_2"/>
    <property type="match status" value="1"/>
</dbReference>
<comment type="function">
    <text evidence="1">May function as a co-chaperone.</text>
</comment>
<dbReference type="GO" id="GO:0016020">
    <property type="term" value="C:membrane"/>
    <property type="evidence" value="ECO:0007669"/>
    <property type="project" value="UniProtKB-SubCell"/>
</dbReference>
<feature type="transmembrane region" description="Helical" evidence="7">
    <location>
        <begin position="230"/>
        <end position="247"/>
    </location>
</feature>
<feature type="transmembrane region" description="Helical" evidence="7">
    <location>
        <begin position="169"/>
        <end position="186"/>
    </location>
</feature>
<feature type="transmembrane region" description="Helical" evidence="7">
    <location>
        <begin position="145"/>
        <end position="162"/>
    </location>
</feature>
<evidence type="ECO:0000256" key="7">
    <source>
        <dbReference type="SAM" id="Phobius"/>
    </source>
</evidence>
<dbReference type="CDD" id="cd06257">
    <property type="entry name" value="DnaJ"/>
    <property type="match status" value="1"/>
</dbReference>
<gene>
    <name evidence="10" type="primary">LOC115628945</name>
</gene>
<proteinExistence type="predicted"/>
<evidence type="ECO:0000256" key="1">
    <source>
        <dbReference type="ARBA" id="ARBA00002080"/>
    </source>
</evidence>
<dbReference type="AlphaFoldDB" id="A0A6J2TY74"/>
<dbReference type="PANTHER" id="PTHR44733:SF1">
    <property type="entry name" value="DNAJ HOMOLOG SUBFAMILY C MEMBER 22"/>
    <property type="match status" value="1"/>
</dbReference>
<dbReference type="GeneID" id="115628945"/>
<protein>
    <recommendedName>
        <fullName evidence="3">DnaJ homolog subfamily C member 22</fullName>
    </recommendedName>
</protein>
<feature type="transmembrane region" description="Helical" evidence="7">
    <location>
        <begin position="37"/>
        <end position="56"/>
    </location>
</feature>
<feature type="transmembrane region" description="Helical" evidence="7">
    <location>
        <begin position="192"/>
        <end position="210"/>
    </location>
</feature>
<dbReference type="InterPro" id="IPR036869">
    <property type="entry name" value="J_dom_sf"/>
</dbReference>
<dbReference type="RefSeq" id="XP_030381079.1">
    <property type="nucleotide sequence ID" value="XM_030525219.1"/>
</dbReference>
<feature type="transmembrane region" description="Helical" evidence="7">
    <location>
        <begin position="115"/>
        <end position="133"/>
    </location>
</feature>
<evidence type="ECO:0000256" key="4">
    <source>
        <dbReference type="ARBA" id="ARBA00022692"/>
    </source>
</evidence>
<evidence type="ECO:0000313" key="10">
    <source>
        <dbReference type="RefSeq" id="XP_030381079.1"/>
    </source>
</evidence>
<evidence type="ECO:0000256" key="3">
    <source>
        <dbReference type="ARBA" id="ARBA00020945"/>
    </source>
</evidence>
<evidence type="ECO:0000256" key="5">
    <source>
        <dbReference type="ARBA" id="ARBA00022989"/>
    </source>
</evidence>
<dbReference type="SUPFAM" id="SSF46565">
    <property type="entry name" value="Chaperone J-domain"/>
    <property type="match status" value="1"/>
</dbReference>
<evidence type="ECO:0000256" key="2">
    <source>
        <dbReference type="ARBA" id="ARBA00004141"/>
    </source>
</evidence>
<keyword evidence="4 7" id="KW-0812">Transmembrane</keyword>
<comment type="subcellular location">
    <subcellularLocation>
        <location evidence="2">Membrane</location>
        <topology evidence="2">Multi-pass membrane protein</topology>
    </subcellularLocation>
</comment>
<organism evidence="9 10">
    <name type="scientific">Drosophila lebanonensis</name>
    <name type="common">Fruit fly</name>
    <name type="synonym">Scaptodrosophila lebanonensis</name>
    <dbReference type="NCBI Taxonomy" id="7225"/>
    <lineage>
        <taxon>Eukaryota</taxon>
        <taxon>Metazoa</taxon>
        <taxon>Ecdysozoa</taxon>
        <taxon>Arthropoda</taxon>
        <taxon>Hexapoda</taxon>
        <taxon>Insecta</taxon>
        <taxon>Pterygota</taxon>
        <taxon>Neoptera</taxon>
        <taxon>Endopterygota</taxon>
        <taxon>Diptera</taxon>
        <taxon>Brachycera</taxon>
        <taxon>Muscomorpha</taxon>
        <taxon>Ephydroidea</taxon>
        <taxon>Drosophilidae</taxon>
        <taxon>Scaptodrosophila</taxon>
    </lineage>
</organism>
<accession>A0A6J2TY74</accession>
<dbReference type="Proteomes" id="UP000504634">
    <property type="component" value="Unplaced"/>
</dbReference>
<sequence length="375" mass="42985">MGTKQIIYPRSSLQSPFDDGMRNNNGKQKNIPKKKSLFLHYILWLFGGIFGIHHLYLNRDGHIFLLWCTFGGYLGFRWLSDMFMRAEYVHDGNEDPGFVRKFVPRRPPLFSTKRFVAQLMIGFMFGQIGSFAIPQKSVAGIDWTFLHWGVPLFVALGVWTVGNIGKECGAMWHCLVAAAITYPVGYLIYDQLYTLLITATLSTLAFDTFARQWTPNPQPRRSACLRSVKLSGAFCIYLAGWCCFLYFNATTLDENGAEVPIREVLQDFLGSPWWSDFKEAFRDTYNHAKRHGWELLMKTILESTTADAPDLHAYKVLGISPTSTKAEISAAYRKLSKKYHPDKLKGDEELHLAMNQFIEIQEAYEALRNRNKDDQ</sequence>